<accession>A0A1Q6DW67</accession>
<dbReference type="Pfam" id="PF09754">
    <property type="entry name" value="PAC2"/>
    <property type="match status" value="1"/>
</dbReference>
<dbReference type="InterPro" id="IPR004426">
    <property type="entry name" value="MJ1210-like"/>
</dbReference>
<comment type="caution">
    <text evidence="2">The sequence shown here is derived from an EMBL/GenBank/DDBJ whole genome shotgun (WGS) entry which is preliminary data.</text>
</comment>
<dbReference type="InterPro" id="IPR038389">
    <property type="entry name" value="PSMG2_sf"/>
</dbReference>
<dbReference type="STRING" id="1903181.BTN85_1085"/>
<dbReference type="PANTHER" id="PTHR35610">
    <property type="entry name" value="3-ISOPROPYLMALATE DEHYDRATASE-RELATED"/>
    <property type="match status" value="1"/>
</dbReference>
<dbReference type="InParanoid" id="A0A1Q6DW67"/>
<proteinExistence type="predicted"/>
<reference evidence="2" key="1">
    <citation type="submission" date="2016-12" db="EMBL/GenBank/DDBJ databases">
        <title>Discovery of methanogenic haloarchaea.</title>
        <authorList>
            <person name="Sorokin D.Y."/>
            <person name="Makarova K.S."/>
            <person name="Abbas B."/>
            <person name="Ferrer M."/>
            <person name="Golyshin P.N."/>
        </authorList>
    </citation>
    <scope>NUCLEOTIDE SEQUENCE [LARGE SCALE GENOMIC DNA]</scope>
    <source>
        <strain evidence="2">HMET1</strain>
    </source>
</reference>
<dbReference type="AlphaFoldDB" id="A0A1Q6DW67"/>
<feature type="region of interest" description="Disordered" evidence="1">
    <location>
        <begin position="224"/>
        <end position="261"/>
    </location>
</feature>
<evidence type="ECO:0000313" key="2">
    <source>
        <dbReference type="EMBL" id="OKY78588.1"/>
    </source>
</evidence>
<dbReference type="SUPFAM" id="SSF159659">
    <property type="entry name" value="Cgl1923-like"/>
    <property type="match status" value="1"/>
</dbReference>
<evidence type="ECO:0000256" key="1">
    <source>
        <dbReference type="SAM" id="MobiDB-lite"/>
    </source>
</evidence>
<gene>
    <name evidence="2" type="ORF">BTN85_1085</name>
</gene>
<dbReference type="PANTHER" id="PTHR35610:SF7">
    <property type="entry name" value="3-ISOPROPYLMALATE DEHYDRATASE"/>
    <property type="match status" value="1"/>
</dbReference>
<name>A0A1Q6DW67_METT1</name>
<organism evidence="2 3">
    <name type="scientific">Methanohalarchaeum thermophilum</name>
    <dbReference type="NCBI Taxonomy" id="1903181"/>
    <lineage>
        <taxon>Archaea</taxon>
        <taxon>Methanobacteriati</taxon>
        <taxon>Methanobacteriota</taxon>
        <taxon>Methanonatronarchaeia</taxon>
        <taxon>Methanonatronarchaeales</taxon>
        <taxon>Methanonatronarchaeaceae</taxon>
        <taxon>Candidatus Methanohalarchaeum</taxon>
    </lineage>
</organism>
<protein>
    <submittedName>
        <fullName evidence="2">Archaeal enzyme of ATP-grasp superfamily</fullName>
    </submittedName>
</protein>
<dbReference type="EMBL" id="MSDW01000001">
    <property type="protein sequence ID" value="OKY78588.1"/>
    <property type="molecule type" value="Genomic_DNA"/>
</dbReference>
<sequence>MKEMEIEQIKSLDLNDPILIEGLPGVGHIGKLAAEHLIDELDAEKLYEIYSPKLPPQVIVSKEGVAELVNLEVYAVKNDEEGRDILIVVGDHQSVENEGHYEITGQILDIAEEYGVKEIITLGGFATGEIVDEPDIYGAVNEESLVEELEDLGVKFEEGKPGGGIVGASGLLLGLGSRREIPASCLMGETSGYIVDPVGAQSILKILEQILNIEVDMQELEERADEMEDVVSKIRQKKQQAQQQQQQQQPQPTQDDLRYIG</sequence>
<dbReference type="InterPro" id="IPR019151">
    <property type="entry name" value="Proteasome_assmbl_chaperone_2"/>
</dbReference>
<evidence type="ECO:0000313" key="3">
    <source>
        <dbReference type="Proteomes" id="UP000185744"/>
    </source>
</evidence>
<feature type="compositionally biased region" description="Low complexity" evidence="1">
    <location>
        <begin position="239"/>
        <end position="254"/>
    </location>
</feature>
<dbReference type="NCBIfam" id="TIGR00162">
    <property type="entry name" value="proteasome assembly chaperone family protein"/>
    <property type="match status" value="1"/>
</dbReference>
<dbReference type="Gene3D" id="3.40.50.10900">
    <property type="entry name" value="PAC-like subunit"/>
    <property type="match status" value="1"/>
</dbReference>
<dbReference type="Proteomes" id="UP000185744">
    <property type="component" value="Unassembled WGS sequence"/>
</dbReference>
<keyword evidence="3" id="KW-1185">Reference proteome</keyword>